<organism evidence="1">
    <name type="scientific">candidate division WOR-3 bacterium</name>
    <dbReference type="NCBI Taxonomy" id="2052148"/>
    <lineage>
        <taxon>Bacteria</taxon>
        <taxon>Bacteria division WOR-3</taxon>
    </lineage>
</organism>
<sequence length="279" mass="31156">MIILLLSVNYTISAGRMEIVNMEKRIFLDTVVVRAGDFFLRSLFGIETRNQIEVGGGVFVRNKNTYFLSDRGYYYRVSGRVLGIGNITLSKENLLFSGDTIVYYPEGDTGWIKGHFFFGSDSLVVNGKKGFFTADSLVVKERPITMIDSTRILSDRLTYVYSDSTGIFNGDVEVFSGGVKGRCDRLVYLMKGSMGKAYSTPVFFTDRDSVSGDSGYIYFDEDRALVFGGQIVSRLKDGVNHVKGDRIHFYYTEGKIDSVVIEGNPEGEYLANETKSKGP</sequence>
<accession>A0A7C0Z9J7</accession>
<protein>
    <recommendedName>
        <fullName evidence="2">Organic solvent tolerance-like N-terminal domain-containing protein</fullName>
    </recommendedName>
</protein>
<evidence type="ECO:0008006" key="2">
    <source>
        <dbReference type="Google" id="ProtNLM"/>
    </source>
</evidence>
<gene>
    <name evidence="1" type="ORF">ENF18_03960</name>
</gene>
<dbReference type="Proteomes" id="UP000885847">
    <property type="component" value="Unassembled WGS sequence"/>
</dbReference>
<name>A0A7C0Z9J7_UNCW3</name>
<reference evidence="1" key="1">
    <citation type="journal article" date="2020" name="mSystems">
        <title>Genome- and Community-Level Interaction Insights into Carbon Utilization and Element Cycling Functions of Hydrothermarchaeota in Hydrothermal Sediment.</title>
        <authorList>
            <person name="Zhou Z."/>
            <person name="Liu Y."/>
            <person name="Xu W."/>
            <person name="Pan J."/>
            <person name="Luo Z.H."/>
            <person name="Li M."/>
        </authorList>
    </citation>
    <scope>NUCLEOTIDE SEQUENCE [LARGE SCALE GENOMIC DNA]</scope>
    <source>
        <strain evidence="1">HyVt-102</strain>
    </source>
</reference>
<proteinExistence type="predicted"/>
<comment type="caution">
    <text evidence="1">The sequence shown here is derived from an EMBL/GenBank/DDBJ whole genome shotgun (WGS) entry which is preliminary data.</text>
</comment>
<dbReference type="EMBL" id="DQWE01000188">
    <property type="protein sequence ID" value="HDI82930.1"/>
    <property type="molecule type" value="Genomic_DNA"/>
</dbReference>
<dbReference type="AlphaFoldDB" id="A0A7C0Z9J7"/>
<dbReference type="Gene3D" id="2.60.450.10">
    <property type="entry name" value="Lipopolysaccharide (LPS) transport protein A like domain"/>
    <property type="match status" value="1"/>
</dbReference>
<evidence type="ECO:0000313" key="1">
    <source>
        <dbReference type="EMBL" id="HDI82930.1"/>
    </source>
</evidence>